<keyword evidence="2" id="KW-1185">Reference proteome</keyword>
<organism evidence="1 2">
    <name type="scientific">Ceraceosorus guamensis</name>
    <dbReference type="NCBI Taxonomy" id="1522189"/>
    <lineage>
        <taxon>Eukaryota</taxon>
        <taxon>Fungi</taxon>
        <taxon>Dikarya</taxon>
        <taxon>Basidiomycota</taxon>
        <taxon>Ustilaginomycotina</taxon>
        <taxon>Exobasidiomycetes</taxon>
        <taxon>Ceraceosorales</taxon>
        <taxon>Ceraceosoraceae</taxon>
        <taxon>Ceraceosorus</taxon>
    </lineage>
</organism>
<name>A0A316VP54_9BASI</name>
<dbReference type="AlphaFoldDB" id="A0A316VP54"/>
<dbReference type="RefSeq" id="XP_025366516.1">
    <property type="nucleotide sequence ID" value="XM_025515149.1"/>
</dbReference>
<reference evidence="1 2" key="1">
    <citation type="journal article" date="2018" name="Mol. Biol. Evol.">
        <title>Broad Genomic Sampling Reveals a Smut Pathogenic Ancestry of the Fungal Clade Ustilaginomycotina.</title>
        <authorList>
            <person name="Kijpornyongpan T."/>
            <person name="Mondo S.J."/>
            <person name="Barry K."/>
            <person name="Sandor L."/>
            <person name="Lee J."/>
            <person name="Lipzen A."/>
            <person name="Pangilinan J."/>
            <person name="LaButti K."/>
            <person name="Hainaut M."/>
            <person name="Henrissat B."/>
            <person name="Grigoriev I.V."/>
            <person name="Spatafora J.W."/>
            <person name="Aime M.C."/>
        </authorList>
    </citation>
    <scope>NUCLEOTIDE SEQUENCE [LARGE SCALE GENOMIC DNA]</scope>
    <source>
        <strain evidence="1 2">MCA 4658</strain>
    </source>
</reference>
<gene>
    <name evidence="1" type="ORF">IE81DRAFT_32948</name>
</gene>
<dbReference type="Proteomes" id="UP000245783">
    <property type="component" value="Unassembled WGS sequence"/>
</dbReference>
<accession>A0A316VP54</accession>
<dbReference type="InParanoid" id="A0A316VP54"/>
<dbReference type="GeneID" id="37037019"/>
<evidence type="ECO:0000313" key="1">
    <source>
        <dbReference type="EMBL" id="PWN39356.1"/>
    </source>
</evidence>
<sequence length="248" mass="27974">MQHLPHRRFRLYANRKCAELRGIKQQGAESSRLRLRESLSIKKPPRLVFSCANLRSPAVCCESGLVDLAIERVKTRSAAAPRSRLEGWRIERLEDEAGLAWLLGGGLICGPAMQPLRPHAAVPMIRALFDLAKALHRHVTRVFLLRPLMTPPWPAPFLLFAYPCKPAPDERGRSFPFSFRKKDPNARCWSVAAGQAHVFGGCREGLWRQDSLKGSCGMYAQRLDQRGCCGSCKEAFRRDAVRTRARTE</sequence>
<protein>
    <submittedName>
        <fullName evidence="1">Uncharacterized protein</fullName>
    </submittedName>
</protein>
<dbReference type="EMBL" id="KZ819473">
    <property type="protein sequence ID" value="PWN39356.1"/>
    <property type="molecule type" value="Genomic_DNA"/>
</dbReference>
<proteinExistence type="predicted"/>
<evidence type="ECO:0000313" key="2">
    <source>
        <dbReference type="Proteomes" id="UP000245783"/>
    </source>
</evidence>